<keyword evidence="1" id="KW-0175">Coiled coil</keyword>
<feature type="compositionally biased region" description="Basic residues" evidence="2">
    <location>
        <begin position="410"/>
        <end position="422"/>
    </location>
</feature>
<feature type="compositionally biased region" description="Polar residues" evidence="2">
    <location>
        <begin position="248"/>
        <end position="262"/>
    </location>
</feature>
<feature type="region of interest" description="Disordered" evidence="2">
    <location>
        <begin position="405"/>
        <end position="441"/>
    </location>
</feature>
<name>A0A061AY05_RHOTO</name>
<reference evidence="3" key="1">
    <citation type="journal article" date="2014" name="Genome Announc.">
        <title>Draft genome sequence of Rhodosporidium toruloides CECT1137, an oleaginous yeast of biotechnological interest.</title>
        <authorList>
            <person name="Morin N."/>
            <person name="Calcas X."/>
            <person name="Devillers H."/>
            <person name="Durrens P."/>
            <person name="Sherman D.J."/>
            <person name="Nicaud J.-M."/>
            <person name="Neuveglise C."/>
        </authorList>
    </citation>
    <scope>NUCLEOTIDE SEQUENCE</scope>
    <source>
        <strain evidence="3">CECT1137</strain>
    </source>
</reference>
<dbReference type="AlphaFoldDB" id="A0A061AY05"/>
<feature type="compositionally biased region" description="Low complexity" evidence="2">
    <location>
        <begin position="99"/>
        <end position="115"/>
    </location>
</feature>
<gene>
    <name evidence="3" type="ORF">RHTO0S_04e07030g</name>
</gene>
<evidence type="ECO:0000256" key="1">
    <source>
        <dbReference type="SAM" id="Coils"/>
    </source>
</evidence>
<dbReference type="OrthoDB" id="10460667at2759"/>
<feature type="coiled-coil region" evidence="1">
    <location>
        <begin position="272"/>
        <end position="400"/>
    </location>
</feature>
<accession>A0A061AY05</accession>
<feature type="region of interest" description="Disordered" evidence="2">
    <location>
        <begin position="238"/>
        <end position="270"/>
    </location>
</feature>
<proteinExistence type="predicted"/>
<dbReference type="EMBL" id="LK052939">
    <property type="protein sequence ID" value="CDR39611.1"/>
    <property type="molecule type" value="Genomic_DNA"/>
</dbReference>
<sequence length="441" mass="48740">MTHLTDRLAASEAALASATRQTERTSAQHAEEVASLRALCTVWEGRWRQEQCLREEAEGQLARVVGAEGLNTHAARRITTVRLASARTPRRAHERRESGASASSEASSYRLSRQSPAVLSPSRPEKLKTQSRALIAQLTHDLRTSAHEHARALTEKDDQIASLTADLAVRRDELSNLYASLDSLLPLRGNGAVIASTAVSAVLSGPPDTAAPGRMVHDDETLKLEEEVRALEEEIARLDGSGGRGEQDNASTLSVAPTNGSAQDGAEEGLAEQQARNVIKELERQLVVTEMRLREVENERSQLRRLLEDHAAGLARNVPATELAERVQRAEAERDRLAALLATSEEESQSLQAQLAATHQSLDTLSARVRRKLVEQKTRLEEAQQQIARLSDELRRSERERQYLDDWIRRNSRKERSRHHPERRAAENSPEDGSGGAISVD</sequence>
<protein>
    <submittedName>
        <fullName evidence="3">RHTO0S04e07030g1_1</fullName>
    </submittedName>
</protein>
<evidence type="ECO:0000313" key="3">
    <source>
        <dbReference type="EMBL" id="CDR39611.1"/>
    </source>
</evidence>
<feature type="region of interest" description="Disordered" evidence="2">
    <location>
        <begin position="82"/>
        <end position="126"/>
    </location>
</feature>
<organism evidence="3">
    <name type="scientific">Rhodotorula toruloides</name>
    <name type="common">Yeast</name>
    <name type="synonym">Rhodosporidium toruloides</name>
    <dbReference type="NCBI Taxonomy" id="5286"/>
    <lineage>
        <taxon>Eukaryota</taxon>
        <taxon>Fungi</taxon>
        <taxon>Dikarya</taxon>
        <taxon>Basidiomycota</taxon>
        <taxon>Pucciniomycotina</taxon>
        <taxon>Microbotryomycetes</taxon>
        <taxon>Sporidiobolales</taxon>
        <taxon>Sporidiobolaceae</taxon>
        <taxon>Rhodotorula</taxon>
    </lineage>
</organism>
<evidence type="ECO:0000256" key="2">
    <source>
        <dbReference type="SAM" id="MobiDB-lite"/>
    </source>
</evidence>